<dbReference type="EMBL" id="KZ821229">
    <property type="protein sequence ID" value="PYH45877.1"/>
    <property type="molecule type" value="Genomic_DNA"/>
</dbReference>
<accession>A0A318ZGK4</accession>
<name>A0A318ZGK4_9EURO</name>
<protein>
    <submittedName>
        <fullName evidence="1">Uncharacterized protein</fullName>
    </submittedName>
</protein>
<dbReference type="RefSeq" id="XP_025431859.1">
    <property type="nucleotide sequence ID" value="XM_025579598.1"/>
</dbReference>
<dbReference type="GeneID" id="37080827"/>
<dbReference type="OrthoDB" id="4426348at2759"/>
<dbReference type="Proteomes" id="UP000248349">
    <property type="component" value="Unassembled WGS sequence"/>
</dbReference>
<dbReference type="AlphaFoldDB" id="A0A318ZGK4"/>
<evidence type="ECO:0000313" key="1">
    <source>
        <dbReference type="EMBL" id="PYH45877.1"/>
    </source>
</evidence>
<evidence type="ECO:0000313" key="2">
    <source>
        <dbReference type="Proteomes" id="UP000248349"/>
    </source>
</evidence>
<proteinExistence type="predicted"/>
<organism evidence="1 2">
    <name type="scientific">Aspergillus saccharolyticus JOP 1030-1</name>
    <dbReference type="NCBI Taxonomy" id="1450539"/>
    <lineage>
        <taxon>Eukaryota</taxon>
        <taxon>Fungi</taxon>
        <taxon>Dikarya</taxon>
        <taxon>Ascomycota</taxon>
        <taxon>Pezizomycotina</taxon>
        <taxon>Eurotiomycetes</taxon>
        <taxon>Eurotiomycetidae</taxon>
        <taxon>Eurotiales</taxon>
        <taxon>Aspergillaceae</taxon>
        <taxon>Aspergillus</taxon>
        <taxon>Aspergillus subgen. Circumdati</taxon>
    </lineage>
</organism>
<reference evidence="1 2" key="1">
    <citation type="submission" date="2016-12" db="EMBL/GenBank/DDBJ databases">
        <title>The genomes of Aspergillus section Nigri reveals drivers in fungal speciation.</title>
        <authorList>
            <consortium name="DOE Joint Genome Institute"/>
            <person name="Vesth T.C."/>
            <person name="Nybo J."/>
            <person name="Theobald S."/>
            <person name="Brandl J."/>
            <person name="Frisvad J.C."/>
            <person name="Nielsen K.F."/>
            <person name="Lyhne E.K."/>
            <person name="Kogle M.E."/>
            <person name="Kuo A."/>
            <person name="Riley R."/>
            <person name="Clum A."/>
            <person name="Nolan M."/>
            <person name="Lipzen A."/>
            <person name="Salamov A."/>
            <person name="Henrissat B."/>
            <person name="Wiebenga A."/>
            <person name="De Vries R.P."/>
            <person name="Grigoriev I.V."/>
            <person name="Mortensen U.H."/>
            <person name="Andersen M.R."/>
            <person name="Baker S.E."/>
        </authorList>
    </citation>
    <scope>NUCLEOTIDE SEQUENCE [LARGE SCALE GENOMIC DNA]</scope>
    <source>
        <strain evidence="1 2">JOP 1030-1</strain>
    </source>
</reference>
<gene>
    <name evidence="1" type="ORF">BP01DRAFT_422934</name>
</gene>
<keyword evidence="2" id="KW-1185">Reference proteome</keyword>
<sequence length="164" mass="19348">MSLPPPLELSLLEPDQECQMLPVIEQLRDYSNFSRWLDQVQEALAEWDLQDYIDPFAPRPEPDDSGYEEWKQQADVIFSWLCLYTSPALREDPIFKRSPPQLPEEYIPTVKDIHLVNIDEFFDPPYSKYGETIYSVGLADECPKYMAEETFEMMTHRGRHIRLD</sequence>